<feature type="region of interest" description="Disordered" evidence="3">
    <location>
        <begin position="1"/>
        <end position="68"/>
    </location>
</feature>
<name>A0A7X1E667_9BACT</name>
<dbReference type="GO" id="GO:0006417">
    <property type="term" value="P:regulation of translation"/>
    <property type="evidence" value="ECO:0007669"/>
    <property type="project" value="UniProtKB-KW"/>
</dbReference>
<feature type="domain" description="SUI1" evidence="4">
    <location>
        <begin position="59"/>
        <end position="123"/>
    </location>
</feature>
<evidence type="ECO:0000313" key="5">
    <source>
        <dbReference type="EMBL" id="MBC2602347.1"/>
    </source>
</evidence>
<dbReference type="AlphaFoldDB" id="A0A7X1E667"/>
<protein>
    <submittedName>
        <fullName evidence="5">Translation initiation factor</fullName>
    </submittedName>
</protein>
<sequence>MGRKKQKISTESEGFLADENPFGSLDSSGLPEVEPQAPSPSPAEPKKKKKPGMRVEIRREKSGKGGKTVTTLRGLRTLDRYSREDLLHTLKKKLGTGGVPIDDGFQLQGDCRDKAEEILTDKGFRPVRAGG</sequence>
<dbReference type="Proteomes" id="UP000525652">
    <property type="component" value="Unassembled WGS sequence"/>
</dbReference>
<evidence type="ECO:0000259" key="4">
    <source>
        <dbReference type="PROSITE" id="PS50296"/>
    </source>
</evidence>
<dbReference type="Gene3D" id="3.30.780.10">
    <property type="entry name" value="SUI1-like domain"/>
    <property type="match status" value="1"/>
</dbReference>
<dbReference type="RefSeq" id="WP_185693036.1">
    <property type="nucleotide sequence ID" value="NZ_JACHVA010000086.1"/>
</dbReference>
<keyword evidence="5" id="KW-0396">Initiation factor</keyword>
<keyword evidence="2" id="KW-0648">Protein biosynthesis</keyword>
<dbReference type="EMBL" id="JACHVA010000086">
    <property type="protein sequence ID" value="MBC2602347.1"/>
    <property type="molecule type" value="Genomic_DNA"/>
</dbReference>
<organism evidence="5 6">
    <name type="scientific">Puniceicoccus vermicola</name>
    <dbReference type="NCBI Taxonomy" id="388746"/>
    <lineage>
        <taxon>Bacteria</taxon>
        <taxon>Pseudomonadati</taxon>
        <taxon>Verrucomicrobiota</taxon>
        <taxon>Opitutia</taxon>
        <taxon>Puniceicoccales</taxon>
        <taxon>Puniceicoccaceae</taxon>
        <taxon>Puniceicoccus</taxon>
    </lineage>
</organism>
<proteinExistence type="predicted"/>
<comment type="caution">
    <text evidence="5">The sequence shown here is derived from an EMBL/GenBank/DDBJ whole genome shotgun (WGS) entry which is preliminary data.</text>
</comment>
<evidence type="ECO:0000256" key="2">
    <source>
        <dbReference type="ARBA" id="ARBA00022917"/>
    </source>
</evidence>
<evidence type="ECO:0000256" key="1">
    <source>
        <dbReference type="ARBA" id="ARBA00022845"/>
    </source>
</evidence>
<dbReference type="InterPro" id="IPR001950">
    <property type="entry name" value="SUI1"/>
</dbReference>
<feature type="compositionally biased region" description="Basic and acidic residues" evidence="3">
    <location>
        <begin position="53"/>
        <end position="63"/>
    </location>
</feature>
<evidence type="ECO:0000313" key="6">
    <source>
        <dbReference type="Proteomes" id="UP000525652"/>
    </source>
</evidence>
<keyword evidence="6" id="KW-1185">Reference proteome</keyword>
<gene>
    <name evidence="5" type="ORF">H5P30_11215</name>
</gene>
<dbReference type="Pfam" id="PF01253">
    <property type="entry name" value="SUI1"/>
    <property type="match status" value="1"/>
</dbReference>
<dbReference type="GO" id="GO:0003743">
    <property type="term" value="F:translation initiation factor activity"/>
    <property type="evidence" value="ECO:0007669"/>
    <property type="project" value="UniProtKB-KW"/>
</dbReference>
<dbReference type="PROSITE" id="PS50296">
    <property type="entry name" value="SUI1"/>
    <property type="match status" value="1"/>
</dbReference>
<dbReference type="CDD" id="cd11567">
    <property type="entry name" value="YciH_like"/>
    <property type="match status" value="1"/>
</dbReference>
<dbReference type="InterPro" id="IPR005872">
    <property type="entry name" value="SUI1_arc_bac"/>
</dbReference>
<accession>A0A7X1E667</accession>
<dbReference type="SUPFAM" id="SSF55159">
    <property type="entry name" value="eIF1-like"/>
    <property type="match status" value="1"/>
</dbReference>
<dbReference type="InterPro" id="IPR036877">
    <property type="entry name" value="SUI1_dom_sf"/>
</dbReference>
<keyword evidence="1" id="KW-0810">Translation regulation</keyword>
<evidence type="ECO:0000256" key="3">
    <source>
        <dbReference type="SAM" id="MobiDB-lite"/>
    </source>
</evidence>
<reference evidence="5 6" key="1">
    <citation type="submission" date="2020-07" db="EMBL/GenBank/DDBJ databases">
        <authorList>
            <person name="Feng X."/>
        </authorList>
    </citation>
    <scope>NUCLEOTIDE SEQUENCE [LARGE SCALE GENOMIC DNA]</scope>
    <source>
        <strain evidence="5 6">JCM14086</strain>
    </source>
</reference>